<protein>
    <recommendedName>
        <fullName evidence="3">Multidrug transporter</fullName>
    </recommendedName>
</protein>
<evidence type="ECO:0000313" key="2">
    <source>
        <dbReference type="Proteomes" id="UP000614272"/>
    </source>
</evidence>
<name>A0ABQ1R1T2_9ALTE</name>
<gene>
    <name evidence="1" type="ORF">GCM10011357_05810</name>
</gene>
<proteinExistence type="predicted"/>
<evidence type="ECO:0000313" key="1">
    <source>
        <dbReference type="EMBL" id="GGD52763.1"/>
    </source>
</evidence>
<dbReference type="Pfam" id="PF07277">
    <property type="entry name" value="SapC"/>
    <property type="match status" value="1"/>
</dbReference>
<dbReference type="Proteomes" id="UP000614272">
    <property type="component" value="Unassembled WGS sequence"/>
</dbReference>
<dbReference type="EMBL" id="BMGJ01000002">
    <property type="protein sequence ID" value="GGD52763.1"/>
    <property type="molecule type" value="Genomic_DNA"/>
</dbReference>
<keyword evidence="2" id="KW-1185">Reference proteome</keyword>
<sequence>MSEKIVPVDYSVHGKLKVDNKALHKTYAGDHVIPVLVREFVGVAAEFPIVFVRNENTQQLHAVAMMGLTRGENLYCQNDTWSGLYLPQSMRNAPFSIGRKDEQSEELAVCIDEKHPLVGKDKEHALFDEKGEQTEFLQARAKSIASYINDTQQTIKFVQLLEQKSLFMPRDMQVKMKNGKEFNINGIYGIDEEKLNQLSNEEFNEMREQGLLAPIYAQLFSMQQIHRLTARYMQVHG</sequence>
<dbReference type="RefSeq" id="WP_099033216.1">
    <property type="nucleotide sequence ID" value="NZ_BMGJ01000002.1"/>
</dbReference>
<comment type="caution">
    <text evidence="1">The sequence shown here is derived from an EMBL/GenBank/DDBJ whole genome shotgun (WGS) entry which is preliminary data.</text>
</comment>
<accession>A0ABQ1R1T2</accession>
<organism evidence="1 2">
    <name type="scientific">Lacimicrobium alkaliphilum</name>
    <dbReference type="NCBI Taxonomy" id="1526571"/>
    <lineage>
        <taxon>Bacteria</taxon>
        <taxon>Pseudomonadati</taxon>
        <taxon>Pseudomonadota</taxon>
        <taxon>Gammaproteobacteria</taxon>
        <taxon>Alteromonadales</taxon>
        <taxon>Alteromonadaceae</taxon>
        <taxon>Lacimicrobium</taxon>
    </lineage>
</organism>
<reference evidence="2" key="1">
    <citation type="journal article" date="2019" name="Int. J. Syst. Evol. Microbiol.">
        <title>The Global Catalogue of Microorganisms (GCM) 10K type strain sequencing project: providing services to taxonomists for standard genome sequencing and annotation.</title>
        <authorList>
            <consortium name="The Broad Institute Genomics Platform"/>
            <consortium name="The Broad Institute Genome Sequencing Center for Infectious Disease"/>
            <person name="Wu L."/>
            <person name="Ma J."/>
        </authorList>
    </citation>
    <scope>NUCLEOTIDE SEQUENCE [LARGE SCALE GENOMIC DNA]</scope>
    <source>
        <strain evidence="2">CGMCC 1.12923</strain>
    </source>
</reference>
<dbReference type="InterPro" id="IPR010836">
    <property type="entry name" value="SapC"/>
</dbReference>
<evidence type="ECO:0008006" key="3">
    <source>
        <dbReference type="Google" id="ProtNLM"/>
    </source>
</evidence>